<dbReference type="ExpressionAtlas" id="M1AJM6">
    <property type="expression patterns" value="baseline"/>
</dbReference>
<accession>M1AJM6</accession>
<dbReference type="HOGENOM" id="CLU_2727171_0_0_1"/>
<dbReference type="AlphaFoldDB" id="M1AJM6"/>
<dbReference type="EnsemblPlants" id="PGSC0003DMT400024191">
    <property type="protein sequence ID" value="PGSC0003DMT400024191"/>
    <property type="gene ID" value="PGSC0003DMG400009349"/>
</dbReference>
<keyword evidence="2" id="KW-1185">Reference proteome</keyword>
<protein>
    <submittedName>
        <fullName evidence="1">Mads box protein</fullName>
    </submittedName>
</protein>
<reference evidence="2" key="1">
    <citation type="journal article" date="2011" name="Nature">
        <title>Genome sequence and analysis of the tuber crop potato.</title>
        <authorList>
            <consortium name="The Potato Genome Sequencing Consortium"/>
        </authorList>
    </citation>
    <scope>NUCLEOTIDE SEQUENCE [LARGE SCALE GENOMIC DNA]</scope>
    <source>
        <strain evidence="2">cv. DM1-3 516 R44</strain>
    </source>
</reference>
<organism evidence="1 2">
    <name type="scientific">Solanum tuberosum</name>
    <name type="common">Potato</name>
    <dbReference type="NCBI Taxonomy" id="4113"/>
    <lineage>
        <taxon>Eukaryota</taxon>
        <taxon>Viridiplantae</taxon>
        <taxon>Streptophyta</taxon>
        <taxon>Embryophyta</taxon>
        <taxon>Tracheophyta</taxon>
        <taxon>Spermatophyta</taxon>
        <taxon>Magnoliopsida</taxon>
        <taxon>eudicotyledons</taxon>
        <taxon>Gunneridae</taxon>
        <taxon>Pentapetalae</taxon>
        <taxon>asterids</taxon>
        <taxon>lamiids</taxon>
        <taxon>Solanales</taxon>
        <taxon>Solanaceae</taxon>
        <taxon>Solanoideae</taxon>
        <taxon>Solaneae</taxon>
        <taxon>Solanum</taxon>
    </lineage>
</organism>
<evidence type="ECO:0000313" key="2">
    <source>
        <dbReference type="Proteomes" id="UP000011115"/>
    </source>
</evidence>
<dbReference type="Proteomes" id="UP000011115">
    <property type="component" value="Unassembled WGS sequence"/>
</dbReference>
<reference evidence="1" key="2">
    <citation type="submission" date="2015-06" db="UniProtKB">
        <authorList>
            <consortium name="EnsemblPlants"/>
        </authorList>
    </citation>
    <scope>IDENTIFICATION</scope>
    <source>
        <strain evidence="1">DM1-3 516 R44</strain>
    </source>
</reference>
<sequence length="72" mass="8411">MEHAPQTVFSAEDSKYFLNKLFLDHKDSNGKPTRMHALSTTKFSILQKTDSHQMTYLYSNGLHTKLTWKKHV</sequence>
<evidence type="ECO:0000313" key="1">
    <source>
        <dbReference type="EnsemblPlants" id="PGSC0003DMT400024191"/>
    </source>
</evidence>
<name>M1AJM6_SOLTU</name>
<dbReference type="Gramene" id="PGSC0003DMT400024191">
    <property type="protein sequence ID" value="PGSC0003DMT400024191"/>
    <property type="gene ID" value="PGSC0003DMG400009349"/>
</dbReference>
<proteinExistence type="predicted"/>